<dbReference type="PANTHER" id="PTHR36919">
    <property type="entry name" value="BLR1215 PROTEIN"/>
    <property type="match status" value="1"/>
</dbReference>
<dbReference type="Pfam" id="PF09917">
    <property type="entry name" value="DUF2147"/>
    <property type="match status" value="1"/>
</dbReference>
<sequence>MWLSQDKDGIFDVKPCDGAHGGEVCGWLVGLDYVEHVPRDVTGRSECHLMMMTDFAPLDGQKWQGHILDPRTGHMYQARIWNEGSNTLKLRGFVLGVPLLGETQTWTRYEGPPVDTECHMVKMPQ</sequence>
<dbReference type="InterPro" id="IPR019223">
    <property type="entry name" value="DUF2147"/>
</dbReference>
<dbReference type="Gene3D" id="2.40.128.520">
    <property type="match status" value="1"/>
</dbReference>
<evidence type="ECO:0000259" key="1">
    <source>
        <dbReference type="Pfam" id="PF09917"/>
    </source>
</evidence>
<reference evidence="2" key="1">
    <citation type="submission" date="2013-04" db="EMBL/GenBank/DDBJ databases">
        <title>The genome sequencing project of 58 acetic acid bacteria.</title>
        <authorList>
            <person name="Okamoto-Kainuma A."/>
            <person name="Ishikawa M."/>
            <person name="Umino S."/>
            <person name="Koizumi Y."/>
            <person name="Shiwa Y."/>
            <person name="Yoshikawa H."/>
            <person name="Matsutani M."/>
            <person name="Matsushita K."/>
        </authorList>
    </citation>
    <scope>NUCLEOTIDE SEQUENCE</scope>
    <source>
        <strain evidence="2">NBRC 106556</strain>
    </source>
</reference>
<dbReference type="PANTHER" id="PTHR36919:SF2">
    <property type="entry name" value="BLL6627 PROTEIN"/>
    <property type="match status" value="1"/>
</dbReference>
<keyword evidence="3" id="KW-1185">Reference proteome</keyword>
<protein>
    <recommendedName>
        <fullName evidence="1">DUF2147 domain-containing protein</fullName>
    </recommendedName>
</protein>
<proteinExistence type="predicted"/>
<gene>
    <name evidence="2" type="ORF">AA106556_1633</name>
</gene>
<organism evidence="2 3">
    <name type="scientific">Neokomagataea tanensis NBRC 106556</name>
    <dbReference type="NCBI Taxonomy" id="1223519"/>
    <lineage>
        <taxon>Bacteria</taxon>
        <taxon>Pseudomonadati</taxon>
        <taxon>Pseudomonadota</taxon>
        <taxon>Alphaproteobacteria</taxon>
        <taxon>Acetobacterales</taxon>
        <taxon>Acetobacteraceae</taxon>
        <taxon>Neokomagataea</taxon>
    </lineage>
</organism>
<feature type="domain" description="DUF2147" evidence="1">
    <location>
        <begin position="2"/>
        <end position="108"/>
    </location>
</feature>
<accession>A0ABQ0QKD7</accession>
<comment type="caution">
    <text evidence="2">The sequence shown here is derived from an EMBL/GenBank/DDBJ whole genome shotgun (WGS) entry which is preliminary data.</text>
</comment>
<dbReference type="EMBL" id="BAQB01000022">
    <property type="protein sequence ID" value="GBR47950.1"/>
    <property type="molecule type" value="Genomic_DNA"/>
</dbReference>
<evidence type="ECO:0000313" key="3">
    <source>
        <dbReference type="Proteomes" id="UP001062443"/>
    </source>
</evidence>
<name>A0ABQ0QKD7_9PROT</name>
<dbReference type="Proteomes" id="UP001062443">
    <property type="component" value="Unassembled WGS sequence"/>
</dbReference>
<evidence type="ECO:0000313" key="2">
    <source>
        <dbReference type="EMBL" id="GBR47950.1"/>
    </source>
</evidence>